<name>A0A8S8ZRD0_SORMA</name>
<evidence type="ECO:0000256" key="1">
    <source>
        <dbReference type="ARBA" id="ARBA00006206"/>
    </source>
</evidence>
<dbReference type="PANTHER" id="PTHR10091:SF6">
    <property type="entry name" value="1-EPIMERASE, PUTATIVE (AFU_ORTHOLOGUE AFUA_3G13240)-RELATED"/>
    <property type="match status" value="1"/>
</dbReference>
<dbReference type="Gene3D" id="2.70.98.10">
    <property type="match status" value="1"/>
</dbReference>
<sequence>MDGTIISTIISTINSTITITTTSTNHQGTGHVKMRTHALLLPGALLSSSFAAAATIPSPDANGKYWLNTTHLSLAFIPYGASITNLILADKHGKPLDIVAGYDNATAYTLDKAHPHFGSVPGRYANRIKNSSFTLFSDSDPENGEKAAITYHVTPNENPTPENPHGVDTLHGGPDGWDYRNFSVVAYTNSSITFSIVDPDGKEGFPGEVISYITYTVSGQTWDIKMVAIATTKKTPIMLSSHTYWNLDGFELEDALGHELWMPLAGMRIGVDGILIPTGEVLANERGGVNDFWSKPKRIGEAFGNGTEGSKKEGLEGNCGSGCTGYDNCYLNTLRPSPVSSLSDSWRSQPSQMVARLSSPHSGIKLEVYSDQDAFQMYSCNQQKGDVPLKRTQGTDEIRTIPKYGCVVLEVQDWIDGINHPEWGRTKKQVFGPGGDPYVLQARYVFGVDK</sequence>
<dbReference type="GO" id="GO:0004034">
    <property type="term" value="F:aldose 1-epimerase activity"/>
    <property type="evidence" value="ECO:0007669"/>
    <property type="project" value="TreeGrafter"/>
</dbReference>
<dbReference type="FunFam" id="2.70.98.10:FF:000014">
    <property type="entry name" value="Aldose 1-epimerase, putative"/>
    <property type="match status" value="1"/>
</dbReference>
<dbReference type="GO" id="GO:0006006">
    <property type="term" value="P:glucose metabolic process"/>
    <property type="evidence" value="ECO:0007669"/>
    <property type="project" value="TreeGrafter"/>
</dbReference>
<dbReference type="SUPFAM" id="SSF74650">
    <property type="entry name" value="Galactose mutarotase-like"/>
    <property type="match status" value="1"/>
</dbReference>
<dbReference type="GO" id="GO:0030246">
    <property type="term" value="F:carbohydrate binding"/>
    <property type="evidence" value="ECO:0007669"/>
    <property type="project" value="InterPro"/>
</dbReference>
<evidence type="ECO:0000313" key="4">
    <source>
        <dbReference type="EMBL" id="KAA8631978.1"/>
    </source>
</evidence>
<evidence type="ECO:0000313" key="5">
    <source>
        <dbReference type="Proteomes" id="UP000433876"/>
    </source>
</evidence>
<evidence type="ECO:0000256" key="3">
    <source>
        <dbReference type="ARBA" id="ARBA00023277"/>
    </source>
</evidence>
<dbReference type="EMBL" id="NMPR01000064">
    <property type="protein sequence ID" value="KAA8631978.1"/>
    <property type="molecule type" value="Genomic_DNA"/>
</dbReference>
<evidence type="ECO:0008006" key="6">
    <source>
        <dbReference type="Google" id="ProtNLM"/>
    </source>
</evidence>
<comment type="caution">
    <text evidence="4">The sequence shown here is derived from an EMBL/GenBank/DDBJ whole genome shotgun (WGS) entry which is preliminary data.</text>
</comment>
<dbReference type="InterPro" id="IPR047215">
    <property type="entry name" value="Galactose_mutarotase-like"/>
</dbReference>
<dbReference type="InterPro" id="IPR011013">
    <property type="entry name" value="Gal_mutarotase_sf_dom"/>
</dbReference>
<evidence type="ECO:0000256" key="2">
    <source>
        <dbReference type="ARBA" id="ARBA00023235"/>
    </source>
</evidence>
<dbReference type="OMA" id="VWDVEPF"/>
<accession>A0A8S8ZRD0</accession>
<dbReference type="GO" id="GO:0033499">
    <property type="term" value="P:galactose catabolic process via UDP-galactose, Leloir pathway"/>
    <property type="evidence" value="ECO:0007669"/>
    <property type="project" value="TreeGrafter"/>
</dbReference>
<organism evidence="4 5">
    <name type="scientific">Sordaria macrospora</name>
    <dbReference type="NCBI Taxonomy" id="5147"/>
    <lineage>
        <taxon>Eukaryota</taxon>
        <taxon>Fungi</taxon>
        <taxon>Dikarya</taxon>
        <taxon>Ascomycota</taxon>
        <taxon>Pezizomycotina</taxon>
        <taxon>Sordariomycetes</taxon>
        <taxon>Sordariomycetidae</taxon>
        <taxon>Sordariales</taxon>
        <taxon>Sordariaceae</taxon>
        <taxon>Sordaria</taxon>
    </lineage>
</organism>
<keyword evidence="2" id="KW-0413">Isomerase</keyword>
<proteinExistence type="inferred from homology"/>
<dbReference type="InterPro" id="IPR008183">
    <property type="entry name" value="Aldose_1/G6P_1-epimerase"/>
</dbReference>
<dbReference type="AlphaFoldDB" id="A0A8S8ZRD0"/>
<comment type="similarity">
    <text evidence="1">Belongs to the aldose epimerase family.</text>
</comment>
<keyword evidence="3" id="KW-0119">Carbohydrate metabolism</keyword>
<dbReference type="PANTHER" id="PTHR10091">
    <property type="entry name" value="ALDOSE-1-EPIMERASE"/>
    <property type="match status" value="1"/>
</dbReference>
<dbReference type="VEuPathDB" id="FungiDB:SMAC_06243"/>
<reference evidence="4 5" key="1">
    <citation type="submission" date="2017-07" db="EMBL/GenBank/DDBJ databases">
        <title>Genome sequence of the Sordaria macrospora wild type strain R19027.</title>
        <authorList>
            <person name="Nowrousian M."/>
            <person name="Teichert I."/>
            <person name="Kueck U."/>
        </authorList>
    </citation>
    <scope>NUCLEOTIDE SEQUENCE [LARGE SCALE GENOMIC DNA]</scope>
    <source>
        <strain evidence="4 5">R19027</strain>
        <tissue evidence="4">Mycelium</tissue>
    </source>
</reference>
<dbReference type="Pfam" id="PF01263">
    <property type="entry name" value="Aldose_epim"/>
    <property type="match status" value="1"/>
</dbReference>
<dbReference type="InterPro" id="IPR014718">
    <property type="entry name" value="GH-type_carb-bd"/>
</dbReference>
<dbReference type="Proteomes" id="UP000433876">
    <property type="component" value="Unassembled WGS sequence"/>
</dbReference>
<gene>
    <name evidence="4" type="ORF">SMACR_06243</name>
</gene>
<dbReference type="CDD" id="cd09019">
    <property type="entry name" value="galactose_mutarotase_like"/>
    <property type="match status" value="1"/>
</dbReference>
<protein>
    <recommendedName>
        <fullName evidence="6">Aldose 1-epimerase</fullName>
    </recommendedName>
</protein>